<dbReference type="SMART" id="SM00836">
    <property type="entry name" value="DALR_1"/>
    <property type="match status" value="1"/>
</dbReference>
<keyword evidence="6 11" id="KW-0547">Nucleotide-binding</keyword>
<dbReference type="GO" id="GO:0006420">
    <property type="term" value="P:arginyl-tRNA aminoacylation"/>
    <property type="evidence" value="ECO:0007669"/>
    <property type="project" value="UniProtKB-UniRule"/>
</dbReference>
<dbReference type="Pfam" id="PF00750">
    <property type="entry name" value="tRNA-synt_1d"/>
    <property type="match status" value="1"/>
</dbReference>
<evidence type="ECO:0000256" key="3">
    <source>
        <dbReference type="ARBA" id="ARBA00011245"/>
    </source>
</evidence>
<evidence type="ECO:0000256" key="1">
    <source>
        <dbReference type="ARBA" id="ARBA00004496"/>
    </source>
</evidence>
<dbReference type="SUPFAM" id="SSF55190">
    <property type="entry name" value="Arginyl-tRNA synthetase (ArgRS), N-terminal 'additional' domain"/>
    <property type="match status" value="1"/>
</dbReference>
<reference evidence="15 16" key="1">
    <citation type="journal article" date="2016" name="Nat. Commun.">
        <title>Thousands of microbial genomes shed light on interconnected biogeochemical processes in an aquifer system.</title>
        <authorList>
            <person name="Anantharaman K."/>
            <person name="Brown C.T."/>
            <person name="Hug L.A."/>
            <person name="Sharon I."/>
            <person name="Castelle C.J."/>
            <person name="Probst A.J."/>
            <person name="Thomas B.C."/>
            <person name="Singh A."/>
            <person name="Wilkins M.J."/>
            <person name="Karaoz U."/>
            <person name="Brodie E.L."/>
            <person name="Williams K.H."/>
            <person name="Hubbard S.S."/>
            <person name="Banfield J.F."/>
        </authorList>
    </citation>
    <scope>NUCLEOTIDE SEQUENCE [LARGE SCALE GENOMIC DNA]</scope>
</reference>
<gene>
    <name evidence="11" type="primary">argS</name>
    <name evidence="15" type="ORF">A2008_04240</name>
</gene>
<dbReference type="InterPro" id="IPR014729">
    <property type="entry name" value="Rossmann-like_a/b/a_fold"/>
</dbReference>
<keyword evidence="9 11" id="KW-0030">Aminoacyl-tRNA synthetase</keyword>
<dbReference type="GO" id="GO:0004814">
    <property type="term" value="F:arginine-tRNA ligase activity"/>
    <property type="evidence" value="ECO:0007669"/>
    <property type="project" value="UniProtKB-UniRule"/>
</dbReference>
<dbReference type="Gene3D" id="3.40.50.620">
    <property type="entry name" value="HUPs"/>
    <property type="match status" value="1"/>
</dbReference>
<feature type="domain" description="DALR anticodon binding" evidence="13">
    <location>
        <begin position="452"/>
        <end position="583"/>
    </location>
</feature>
<dbReference type="InterPro" id="IPR008909">
    <property type="entry name" value="DALR_anticod-bd"/>
</dbReference>
<evidence type="ECO:0000256" key="5">
    <source>
        <dbReference type="ARBA" id="ARBA00022598"/>
    </source>
</evidence>
<dbReference type="GO" id="GO:0005737">
    <property type="term" value="C:cytoplasm"/>
    <property type="evidence" value="ECO:0007669"/>
    <property type="project" value="UniProtKB-SubCell"/>
</dbReference>
<dbReference type="Gene3D" id="1.10.730.10">
    <property type="entry name" value="Isoleucyl-tRNA Synthetase, Domain 1"/>
    <property type="match status" value="1"/>
</dbReference>
<evidence type="ECO:0000259" key="13">
    <source>
        <dbReference type="SMART" id="SM00836"/>
    </source>
</evidence>
<feature type="domain" description="Arginyl tRNA synthetase N-terminal" evidence="14">
    <location>
        <begin position="16"/>
        <end position="108"/>
    </location>
</feature>
<keyword evidence="8 11" id="KW-0648">Protein biosynthesis</keyword>
<evidence type="ECO:0000256" key="7">
    <source>
        <dbReference type="ARBA" id="ARBA00022840"/>
    </source>
</evidence>
<proteinExistence type="inferred from homology"/>
<dbReference type="EC" id="6.1.1.19" evidence="11"/>
<dbReference type="GO" id="GO:0005524">
    <property type="term" value="F:ATP binding"/>
    <property type="evidence" value="ECO:0007669"/>
    <property type="project" value="UniProtKB-UniRule"/>
</dbReference>
<organism evidence="15 16">
    <name type="scientific">Candidatus Wallbacteria bacterium GWC2_49_35</name>
    <dbReference type="NCBI Taxonomy" id="1817813"/>
    <lineage>
        <taxon>Bacteria</taxon>
        <taxon>Candidatus Walliibacteriota</taxon>
    </lineage>
</organism>
<comment type="subcellular location">
    <subcellularLocation>
        <location evidence="1 11">Cytoplasm</location>
    </subcellularLocation>
</comment>
<dbReference type="EMBL" id="MGFH01000164">
    <property type="protein sequence ID" value="OGM03467.1"/>
    <property type="molecule type" value="Genomic_DNA"/>
</dbReference>
<evidence type="ECO:0000256" key="11">
    <source>
        <dbReference type="HAMAP-Rule" id="MF_00123"/>
    </source>
</evidence>
<sequence>MSEQTILSEVKRFIYEAVQQAVSTRRIALRDSEISENGMPAGFGPAQINIEPPRDKAFGDFACNIAMKLTKAYGVAPVELARIIAEFIKAPMFSKIEVKAPGFINFYLSADSIYQTAYNILKLNENFGRVNIGNGIKVNVEFGSVNPTGPISVSHGRQVVLGDIFSSMLEFTNHAAAREYYCNDAGNQIRNLGKSVLVRYRQALGAKIDFPEDGYHGDYVMELAKELIAIHGEKYREETPSDEEVITLFGDYSQIKMLKEIVGVCEKMGVKYDMIYSERSLYTDGIVEKTQEFLKANGLTYEKDGATWFLATKFDDEKDRVLVKSDGKSTYALSDIAYHKTKYDRGFRQLITFLGADHHGYIKRLHAAVGALGVPAETLTILIHQFVTMLKDGQVVRMSKRAANYVELNELIDDVGVDAVRYFFIMRKMDAHLDFDVNLAKSQSTDNPVFYLQYCHARCHGVLNEAKGRGFETSVEQVAALPMDIVKLLNSPEEVAILKRAADFPKIMEECVRNFSPHLLCHYAEDFVKLFQSFYTKGKIDKNFRIVTDDKNLSNARLFLIHVVLITIRNVLKVLKISTPERM</sequence>
<evidence type="ECO:0000256" key="12">
    <source>
        <dbReference type="RuleBase" id="RU363038"/>
    </source>
</evidence>
<evidence type="ECO:0000256" key="8">
    <source>
        <dbReference type="ARBA" id="ARBA00022917"/>
    </source>
</evidence>
<comment type="caution">
    <text evidence="11">Lacks conserved residue(s) required for the propagation of feature annotation.</text>
</comment>
<evidence type="ECO:0000259" key="14">
    <source>
        <dbReference type="SMART" id="SM01016"/>
    </source>
</evidence>
<keyword evidence="4 11" id="KW-0963">Cytoplasm</keyword>
<evidence type="ECO:0000256" key="6">
    <source>
        <dbReference type="ARBA" id="ARBA00022741"/>
    </source>
</evidence>
<dbReference type="InterPro" id="IPR036695">
    <property type="entry name" value="Arg-tRNA-synth_N_sf"/>
</dbReference>
<evidence type="ECO:0000256" key="4">
    <source>
        <dbReference type="ARBA" id="ARBA00022490"/>
    </source>
</evidence>
<accession>A0A1F7WLQ1</accession>
<dbReference type="SUPFAM" id="SSF52374">
    <property type="entry name" value="Nucleotidylyl transferase"/>
    <property type="match status" value="1"/>
</dbReference>
<evidence type="ECO:0000313" key="16">
    <source>
        <dbReference type="Proteomes" id="UP000178735"/>
    </source>
</evidence>
<dbReference type="FunFam" id="3.40.50.620:FF:000062">
    <property type="entry name" value="Arginine--tRNA ligase"/>
    <property type="match status" value="1"/>
</dbReference>
<dbReference type="PRINTS" id="PR01038">
    <property type="entry name" value="TRNASYNTHARG"/>
</dbReference>
<dbReference type="PANTHER" id="PTHR11956:SF5">
    <property type="entry name" value="ARGININE--TRNA LIGASE, CYTOPLASMIC"/>
    <property type="match status" value="1"/>
</dbReference>
<protein>
    <recommendedName>
        <fullName evidence="11">Arginine--tRNA ligase</fullName>
        <ecNumber evidence="11">6.1.1.19</ecNumber>
    </recommendedName>
    <alternativeName>
        <fullName evidence="11">Arginyl-tRNA synthetase</fullName>
        <shortName evidence="11">ArgRS</shortName>
    </alternativeName>
</protein>
<keyword evidence="7 11" id="KW-0067">ATP-binding</keyword>
<dbReference type="NCBIfam" id="TIGR00456">
    <property type="entry name" value="argS"/>
    <property type="match status" value="1"/>
</dbReference>
<keyword evidence="5 11" id="KW-0436">Ligase</keyword>
<dbReference type="CDD" id="cd00671">
    <property type="entry name" value="ArgRS_core"/>
    <property type="match status" value="1"/>
</dbReference>
<dbReference type="SUPFAM" id="SSF47323">
    <property type="entry name" value="Anticodon-binding domain of a subclass of class I aminoacyl-tRNA synthetases"/>
    <property type="match status" value="1"/>
</dbReference>
<dbReference type="Pfam" id="PF03485">
    <property type="entry name" value="Arg_tRNA_synt_N"/>
    <property type="match status" value="1"/>
</dbReference>
<comment type="similarity">
    <text evidence="2 11 12">Belongs to the class-I aminoacyl-tRNA synthetase family.</text>
</comment>
<dbReference type="InterPro" id="IPR005148">
    <property type="entry name" value="Arg-tRNA-synth_N"/>
</dbReference>
<comment type="subunit">
    <text evidence="3 11">Monomer.</text>
</comment>
<dbReference type="InterPro" id="IPR035684">
    <property type="entry name" value="ArgRS_core"/>
</dbReference>
<evidence type="ECO:0000256" key="2">
    <source>
        <dbReference type="ARBA" id="ARBA00005594"/>
    </source>
</evidence>
<dbReference type="STRING" id="1817813.A2008_04240"/>
<comment type="caution">
    <text evidence="15">The sequence shown here is derived from an EMBL/GenBank/DDBJ whole genome shotgun (WGS) entry which is preliminary data.</text>
</comment>
<dbReference type="HAMAP" id="MF_00123">
    <property type="entry name" value="Arg_tRNA_synth"/>
    <property type="match status" value="1"/>
</dbReference>
<evidence type="ECO:0000313" key="15">
    <source>
        <dbReference type="EMBL" id="OGM03467.1"/>
    </source>
</evidence>
<comment type="catalytic activity">
    <reaction evidence="10 11">
        <text>tRNA(Arg) + L-arginine + ATP = L-arginyl-tRNA(Arg) + AMP + diphosphate</text>
        <dbReference type="Rhea" id="RHEA:20301"/>
        <dbReference type="Rhea" id="RHEA-COMP:9658"/>
        <dbReference type="Rhea" id="RHEA-COMP:9673"/>
        <dbReference type="ChEBI" id="CHEBI:30616"/>
        <dbReference type="ChEBI" id="CHEBI:32682"/>
        <dbReference type="ChEBI" id="CHEBI:33019"/>
        <dbReference type="ChEBI" id="CHEBI:78442"/>
        <dbReference type="ChEBI" id="CHEBI:78513"/>
        <dbReference type="ChEBI" id="CHEBI:456215"/>
        <dbReference type="EC" id="6.1.1.19"/>
    </reaction>
</comment>
<dbReference type="Pfam" id="PF05746">
    <property type="entry name" value="DALR_1"/>
    <property type="match status" value="1"/>
</dbReference>
<dbReference type="AlphaFoldDB" id="A0A1F7WLQ1"/>
<evidence type="ECO:0000256" key="10">
    <source>
        <dbReference type="ARBA" id="ARBA00049339"/>
    </source>
</evidence>
<dbReference type="Proteomes" id="UP000178735">
    <property type="component" value="Unassembled WGS sequence"/>
</dbReference>
<dbReference type="InterPro" id="IPR001278">
    <property type="entry name" value="Arg-tRNA-ligase"/>
</dbReference>
<dbReference type="InterPro" id="IPR009080">
    <property type="entry name" value="tRNAsynth_Ia_anticodon-bd"/>
</dbReference>
<dbReference type="PANTHER" id="PTHR11956">
    <property type="entry name" value="ARGINYL-TRNA SYNTHETASE"/>
    <property type="match status" value="1"/>
</dbReference>
<name>A0A1F7WLQ1_9BACT</name>
<evidence type="ECO:0000256" key="9">
    <source>
        <dbReference type="ARBA" id="ARBA00023146"/>
    </source>
</evidence>
<dbReference type="SMART" id="SM01016">
    <property type="entry name" value="Arg_tRNA_synt_N"/>
    <property type="match status" value="1"/>
</dbReference>
<dbReference type="Gene3D" id="3.30.1360.70">
    <property type="entry name" value="Arginyl tRNA synthetase N-terminal domain"/>
    <property type="match status" value="1"/>
</dbReference>